<comment type="caution">
    <text evidence="7">The sequence shown here is derived from an EMBL/GenBank/DDBJ whole genome shotgun (WGS) entry which is preliminary data.</text>
</comment>
<evidence type="ECO:0000256" key="1">
    <source>
        <dbReference type="ARBA" id="ARBA00004141"/>
    </source>
</evidence>
<proteinExistence type="inferred from homology"/>
<sequence>MEIFLNSETWVALLTLTFLEIVLGIDNIIFISIVTNKLPKEQQPKARNIGLLLALVFRVGLLLGLSHIIGMTKPLFTVLEFEVSGRDLVLFIGGLFLIYKSTSEIHHKIEGEEHTEESSNGKKHSFNSIITQIVLLDIVFSFDSILTAIGLTEHVLIMITAVIISLFIMMAFSGKIADFINAHPSLQILALSFLILIGFMLVLDAFHNHVPKGYIYFAVAFSLGVEFLNMRFRKKNVRTQSK</sequence>
<evidence type="ECO:0000256" key="4">
    <source>
        <dbReference type="ARBA" id="ARBA00022989"/>
    </source>
</evidence>
<keyword evidence="3 6" id="KW-0812">Transmembrane</keyword>
<dbReference type="PANTHER" id="PTHR30238">
    <property type="entry name" value="MEMBRANE BOUND PREDICTED REDOX MODULATOR"/>
    <property type="match status" value="1"/>
</dbReference>
<evidence type="ECO:0000256" key="5">
    <source>
        <dbReference type="ARBA" id="ARBA00023136"/>
    </source>
</evidence>
<comment type="similarity">
    <text evidence="2">Belongs to the TerC family.</text>
</comment>
<evidence type="ECO:0000256" key="2">
    <source>
        <dbReference type="ARBA" id="ARBA00007511"/>
    </source>
</evidence>
<accession>A0A315Z726</accession>
<gene>
    <name evidence="7" type="ORF">BC781_106106</name>
</gene>
<protein>
    <submittedName>
        <fullName evidence="7">Putative tellurium resistance membrane protein TerC</fullName>
    </submittedName>
</protein>
<evidence type="ECO:0000256" key="3">
    <source>
        <dbReference type="ARBA" id="ARBA00022692"/>
    </source>
</evidence>
<feature type="transmembrane region" description="Helical" evidence="6">
    <location>
        <begin position="186"/>
        <end position="207"/>
    </location>
</feature>
<organism evidence="7 8">
    <name type="scientific">Sediminitomix flava</name>
    <dbReference type="NCBI Taxonomy" id="379075"/>
    <lineage>
        <taxon>Bacteria</taxon>
        <taxon>Pseudomonadati</taxon>
        <taxon>Bacteroidota</taxon>
        <taxon>Cytophagia</taxon>
        <taxon>Cytophagales</taxon>
        <taxon>Flammeovirgaceae</taxon>
        <taxon>Sediminitomix</taxon>
    </lineage>
</organism>
<comment type="subcellular location">
    <subcellularLocation>
        <location evidence="1">Membrane</location>
        <topology evidence="1">Multi-pass membrane protein</topology>
    </subcellularLocation>
</comment>
<dbReference type="Pfam" id="PF03741">
    <property type="entry name" value="TerC"/>
    <property type="match status" value="1"/>
</dbReference>
<keyword evidence="8" id="KW-1185">Reference proteome</keyword>
<dbReference type="InterPro" id="IPR005496">
    <property type="entry name" value="Integral_membrane_TerC"/>
</dbReference>
<feature type="transmembrane region" description="Helical" evidence="6">
    <location>
        <begin position="213"/>
        <end position="232"/>
    </location>
</feature>
<keyword evidence="4 6" id="KW-1133">Transmembrane helix</keyword>
<feature type="transmembrane region" description="Helical" evidence="6">
    <location>
        <begin position="48"/>
        <end position="69"/>
    </location>
</feature>
<feature type="transmembrane region" description="Helical" evidence="6">
    <location>
        <begin position="12"/>
        <end position="36"/>
    </location>
</feature>
<name>A0A315Z726_SEDFL</name>
<reference evidence="7 8" key="1">
    <citation type="submission" date="2018-03" db="EMBL/GenBank/DDBJ databases">
        <title>Genomic Encyclopedia of Archaeal and Bacterial Type Strains, Phase II (KMG-II): from individual species to whole genera.</title>
        <authorList>
            <person name="Goeker M."/>
        </authorList>
    </citation>
    <scope>NUCLEOTIDE SEQUENCE [LARGE SCALE GENOMIC DNA]</scope>
    <source>
        <strain evidence="7 8">DSM 28229</strain>
    </source>
</reference>
<dbReference type="RefSeq" id="WP_109621021.1">
    <property type="nucleotide sequence ID" value="NZ_QGDO01000006.1"/>
</dbReference>
<dbReference type="OrthoDB" id="9805314at2"/>
<evidence type="ECO:0000256" key="6">
    <source>
        <dbReference type="SAM" id="Phobius"/>
    </source>
</evidence>
<dbReference type="AlphaFoldDB" id="A0A315Z726"/>
<evidence type="ECO:0000313" key="7">
    <source>
        <dbReference type="EMBL" id="PWJ39205.1"/>
    </source>
</evidence>
<dbReference type="EMBL" id="QGDO01000006">
    <property type="protein sequence ID" value="PWJ39205.1"/>
    <property type="molecule type" value="Genomic_DNA"/>
</dbReference>
<dbReference type="GO" id="GO:0016020">
    <property type="term" value="C:membrane"/>
    <property type="evidence" value="ECO:0007669"/>
    <property type="project" value="UniProtKB-SubCell"/>
</dbReference>
<feature type="transmembrane region" description="Helical" evidence="6">
    <location>
        <begin position="155"/>
        <end position="174"/>
    </location>
</feature>
<dbReference type="PANTHER" id="PTHR30238:SF4">
    <property type="entry name" value="SLL1022 PROTEIN"/>
    <property type="match status" value="1"/>
</dbReference>
<evidence type="ECO:0000313" key="8">
    <source>
        <dbReference type="Proteomes" id="UP000245535"/>
    </source>
</evidence>
<keyword evidence="5 6" id="KW-0472">Membrane</keyword>
<dbReference type="Proteomes" id="UP000245535">
    <property type="component" value="Unassembled WGS sequence"/>
</dbReference>